<evidence type="ECO:0000313" key="1">
    <source>
        <dbReference type="EMBL" id="GFH32297.1"/>
    </source>
</evidence>
<comment type="caution">
    <text evidence="1">The sequence shown here is derived from an EMBL/GenBank/DDBJ whole genome shotgun (WGS) entry which is preliminary data.</text>
</comment>
<dbReference type="AlphaFoldDB" id="A0A6A0AKE4"/>
<keyword evidence="2" id="KW-1185">Reference proteome</keyword>
<protein>
    <submittedName>
        <fullName evidence="1">Uncharacterized protein</fullName>
    </submittedName>
</protein>
<accession>A0A6A0AKE4</accession>
<feature type="non-terminal residue" evidence="1">
    <location>
        <position position="1"/>
    </location>
</feature>
<evidence type="ECO:0000313" key="2">
    <source>
        <dbReference type="Proteomes" id="UP000485058"/>
    </source>
</evidence>
<organism evidence="1 2">
    <name type="scientific">Haematococcus lacustris</name>
    <name type="common">Green alga</name>
    <name type="synonym">Haematococcus pluvialis</name>
    <dbReference type="NCBI Taxonomy" id="44745"/>
    <lineage>
        <taxon>Eukaryota</taxon>
        <taxon>Viridiplantae</taxon>
        <taxon>Chlorophyta</taxon>
        <taxon>core chlorophytes</taxon>
        <taxon>Chlorophyceae</taxon>
        <taxon>CS clade</taxon>
        <taxon>Chlamydomonadales</taxon>
        <taxon>Haematococcaceae</taxon>
        <taxon>Haematococcus</taxon>
    </lineage>
</organism>
<dbReference type="EMBL" id="BLLF01006488">
    <property type="protein sequence ID" value="GFH32297.1"/>
    <property type="molecule type" value="Genomic_DNA"/>
</dbReference>
<dbReference type="Proteomes" id="UP000485058">
    <property type="component" value="Unassembled WGS sequence"/>
</dbReference>
<reference evidence="1 2" key="1">
    <citation type="submission" date="2020-02" db="EMBL/GenBank/DDBJ databases">
        <title>Draft genome sequence of Haematococcus lacustris strain NIES-144.</title>
        <authorList>
            <person name="Morimoto D."/>
            <person name="Nakagawa S."/>
            <person name="Yoshida T."/>
            <person name="Sawayama S."/>
        </authorList>
    </citation>
    <scope>NUCLEOTIDE SEQUENCE [LARGE SCALE GENOMIC DNA]</scope>
    <source>
        <strain evidence="1 2">NIES-144</strain>
    </source>
</reference>
<sequence length="72" mass="8114">MGVQPRALAARLESLMANVAVEPVTFPATEEGFVSQVRWHSLQWLLDELVEELEEAYLTVSVIMGKFPVPMR</sequence>
<proteinExistence type="predicted"/>
<gene>
    <name evidence="1" type="ORF">HaLaN_31494</name>
</gene>
<name>A0A6A0AKE4_HAELA</name>